<dbReference type="EMBL" id="CM056742">
    <property type="protein sequence ID" value="KAJ8679877.1"/>
    <property type="molecule type" value="Genomic_DNA"/>
</dbReference>
<protein>
    <submittedName>
        <fullName evidence="1">Uncharacterized protein</fullName>
    </submittedName>
</protein>
<sequence length="685" mass="76403">MAMNNLNKSIKSTPTSKGGYLSELTASIGKTTNYPLPVRIKVTPSNKVGPLSDGKKNPAKLIQPVLIKDLFPSSQRDRNNSTFTSVSTQKKRFPSQRPSQPYLNTQSCGRPKREADPESSFLLRKSYGGSKVRRQLYQNLDSPPKVALGNKENSSKVIKCKKKSTTEIEFVAPKNQVQSKNRTSLLLPPNSIRNSFLKSGSSSKPDQTRNVPASKSRKTTLSVAEVKRSNQTKKDSHLDAYGGEDVKDMINFTGNIRDQSTMTTPTVSKNTILIQNGNEKVEFERPSVIMSPQMKSNSKYARYQQSRNVAEQKVKVQTDACNCEKTMEFNETHGKDADLPKMDSLDFNNIAQFKSYLEESIKACENQVIKCKAMLDFLNTLPKSNSVGSSTVSTPKQEKSDSSHKKTVKSEMNGAPDVITNKSELGVTDIYDANIKNQYTKNCSEPRSVVSKVDDTDANEASQKMKDDVEGPVSINILITDISQETTEVSSELLSNTVRLSTIGEVSCEVDDSNKEDKADGEDSDNKENINEIFEVGNFLSPKTPKTLRRKSVLSESCERRRSARLAAKQMSGSSLSDSDKQDSFTMLENELDVKHETMSSRSLPTSPMKPPITPGTIRLWDKKVERPLQEYMALKMNGTFLVTPDVKRFQSCLETTDTPHSRKSLSRKIFMELCDLYAESPERE</sequence>
<name>A0ACC2P8V7_9HYME</name>
<keyword evidence="2" id="KW-1185">Reference proteome</keyword>
<evidence type="ECO:0000313" key="2">
    <source>
        <dbReference type="Proteomes" id="UP001239111"/>
    </source>
</evidence>
<proteinExistence type="predicted"/>
<dbReference type="Proteomes" id="UP001239111">
    <property type="component" value="Chromosome 2"/>
</dbReference>
<accession>A0ACC2P8V7</accession>
<gene>
    <name evidence="1" type="ORF">QAD02_015664</name>
</gene>
<organism evidence="1 2">
    <name type="scientific">Eretmocerus hayati</name>
    <dbReference type="NCBI Taxonomy" id="131215"/>
    <lineage>
        <taxon>Eukaryota</taxon>
        <taxon>Metazoa</taxon>
        <taxon>Ecdysozoa</taxon>
        <taxon>Arthropoda</taxon>
        <taxon>Hexapoda</taxon>
        <taxon>Insecta</taxon>
        <taxon>Pterygota</taxon>
        <taxon>Neoptera</taxon>
        <taxon>Endopterygota</taxon>
        <taxon>Hymenoptera</taxon>
        <taxon>Apocrita</taxon>
        <taxon>Proctotrupomorpha</taxon>
        <taxon>Chalcidoidea</taxon>
        <taxon>Aphelinidae</taxon>
        <taxon>Aphelininae</taxon>
        <taxon>Eretmocerus</taxon>
    </lineage>
</organism>
<evidence type="ECO:0000313" key="1">
    <source>
        <dbReference type="EMBL" id="KAJ8679877.1"/>
    </source>
</evidence>
<comment type="caution">
    <text evidence="1">The sequence shown here is derived from an EMBL/GenBank/DDBJ whole genome shotgun (WGS) entry which is preliminary data.</text>
</comment>
<reference evidence="1" key="1">
    <citation type="submission" date="2023-04" db="EMBL/GenBank/DDBJ databases">
        <title>A chromosome-level genome assembly of the parasitoid wasp Eretmocerus hayati.</title>
        <authorList>
            <person name="Zhong Y."/>
            <person name="Liu S."/>
            <person name="Liu Y."/>
        </authorList>
    </citation>
    <scope>NUCLEOTIDE SEQUENCE</scope>
    <source>
        <strain evidence="1">ZJU_SS_LIU_2023</strain>
    </source>
</reference>